<organism evidence="2 3">
    <name type="scientific">Lactuca virosa</name>
    <dbReference type="NCBI Taxonomy" id="75947"/>
    <lineage>
        <taxon>Eukaryota</taxon>
        <taxon>Viridiplantae</taxon>
        <taxon>Streptophyta</taxon>
        <taxon>Embryophyta</taxon>
        <taxon>Tracheophyta</taxon>
        <taxon>Spermatophyta</taxon>
        <taxon>Magnoliopsida</taxon>
        <taxon>eudicotyledons</taxon>
        <taxon>Gunneridae</taxon>
        <taxon>Pentapetalae</taxon>
        <taxon>asterids</taxon>
        <taxon>campanulids</taxon>
        <taxon>Asterales</taxon>
        <taxon>Asteraceae</taxon>
        <taxon>Cichorioideae</taxon>
        <taxon>Cichorieae</taxon>
        <taxon>Lactucinae</taxon>
        <taxon>Lactuca</taxon>
    </lineage>
</organism>
<gene>
    <name evidence="2" type="ORF">LVIROSA_LOCUS30938</name>
</gene>
<dbReference type="EMBL" id="CAKMRJ010005523">
    <property type="protein sequence ID" value="CAH1445156.1"/>
    <property type="molecule type" value="Genomic_DNA"/>
</dbReference>
<keyword evidence="3" id="KW-1185">Reference proteome</keyword>
<protein>
    <submittedName>
        <fullName evidence="2">Uncharacterized protein</fullName>
    </submittedName>
</protein>
<sequence length="109" mass="12260">MSPISRSFLENNITYYAPNSTTNSGPTSQTPPHDSPHVDAPSPPLSLDPLSLDPSLKTTPPFWVTLTICHIPPFQPMITRKFYEKIFLKLSDLTYHLQGFQGLLFSQRS</sequence>
<feature type="region of interest" description="Disordered" evidence="1">
    <location>
        <begin position="16"/>
        <end position="53"/>
    </location>
</feature>
<comment type="caution">
    <text evidence="2">The sequence shown here is derived from an EMBL/GenBank/DDBJ whole genome shotgun (WGS) entry which is preliminary data.</text>
</comment>
<evidence type="ECO:0000313" key="2">
    <source>
        <dbReference type="EMBL" id="CAH1445156.1"/>
    </source>
</evidence>
<proteinExistence type="predicted"/>
<evidence type="ECO:0000313" key="3">
    <source>
        <dbReference type="Proteomes" id="UP001157418"/>
    </source>
</evidence>
<dbReference type="AlphaFoldDB" id="A0AAU9P4X0"/>
<feature type="compositionally biased region" description="Polar residues" evidence="1">
    <location>
        <begin position="16"/>
        <end position="32"/>
    </location>
</feature>
<accession>A0AAU9P4X0</accession>
<reference evidence="2 3" key="1">
    <citation type="submission" date="2022-01" db="EMBL/GenBank/DDBJ databases">
        <authorList>
            <person name="Xiong W."/>
            <person name="Schranz E."/>
        </authorList>
    </citation>
    <scope>NUCLEOTIDE SEQUENCE [LARGE SCALE GENOMIC DNA]</scope>
</reference>
<name>A0AAU9P4X0_9ASTR</name>
<dbReference type="Proteomes" id="UP001157418">
    <property type="component" value="Unassembled WGS sequence"/>
</dbReference>
<evidence type="ECO:0000256" key="1">
    <source>
        <dbReference type="SAM" id="MobiDB-lite"/>
    </source>
</evidence>